<keyword evidence="1" id="KW-0472">Membrane</keyword>
<name>A0A812EE72_ACAPH</name>
<comment type="caution">
    <text evidence="2">The sequence shown here is derived from an EMBL/GenBank/DDBJ whole genome shotgun (WGS) entry which is preliminary data.</text>
</comment>
<reference evidence="2" key="1">
    <citation type="submission" date="2021-01" db="EMBL/GenBank/DDBJ databases">
        <authorList>
            <person name="Li R."/>
            <person name="Bekaert M."/>
        </authorList>
    </citation>
    <scope>NUCLEOTIDE SEQUENCE</scope>
    <source>
        <strain evidence="2">Farmed</strain>
    </source>
</reference>
<accession>A0A812EE72</accession>
<evidence type="ECO:0000313" key="3">
    <source>
        <dbReference type="Proteomes" id="UP000597762"/>
    </source>
</evidence>
<keyword evidence="1" id="KW-1133">Transmembrane helix</keyword>
<evidence type="ECO:0000256" key="1">
    <source>
        <dbReference type="SAM" id="Phobius"/>
    </source>
</evidence>
<dbReference type="Proteomes" id="UP000597762">
    <property type="component" value="Unassembled WGS sequence"/>
</dbReference>
<keyword evidence="1" id="KW-0812">Transmembrane</keyword>
<feature type="transmembrane region" description="Helical" evidence="1">
    <location>
        <begin position="128"/>
        <end position="146"/>
    </location>
</feature>
<feature type="transmembrane region" description="Helical" evidence="1">
    <location>
        <begin position="63"/>
        <end position="86"/>
    </location>
</feature>
<gene>
    <name evidence="2" type="ORF">SPHA_69310</name>
</gene>
<proteinExistence type="predicted"/>
<evidence type="ECO:0000313" key="2">
    <source>
        <dbReference type="EMBL" id="CAE1318856.1"/>
    </source>
</evidence>
<dbReference type="AlphaFoldDB" id="A0A812EE72"/>
<keyword evidence="3" id="KW-1185">Reference proteome</keyword>
<dbReference type="EMBL" id="CAHIKZ030005070">
    <property type="protein sequence ID" value="CAE1318856.1"/>
    <property type="molecule type" value="Genomic_DNA"/>
</dbReference>
<sequence length="155" mass="18021">MFFMSYVSAVQNIMILRKFAGFNTGFLLPASLLVSGTKSCLTPGPFLSSCIIKRIIFLKDEFPIYNLSFHFFIISLSFLSIATLFCQLSEQYKIRQVDGEIPTKSYFEHKEIILFFCFSHCISWFERCFSLIFFCASAFSFIQFSFHVTKESPFF</sequence>
<organism evidence="2 3">
    <name type="scientific">Acanthosepion pharaonis</name>
    <name type="common">Pharaoh cuttlefish</name>
    <name type="synonym">Sepia pharaonis</name>
    <dbReference type="NCBI Taxonomy" id="158019"/>
    <lineage>
        <taxon>Eukaryota</taxon>
        <taxon>Metazoa</taxon>
        <taxon>Spiralia</taxon>
        <taxon>Lophotrochozoa</taxon>
        <taxon>Mollusca</taxon>
        <taxon>Cephalopoda</taxon>
        <taxon>Coleoidea</taxon>
        <taxon>Decapodiformes</taxon>
        <taxon>Sepiida</taxon>
        <taxon>Sepiina</taxon>
        <taxon>Sepiidae</taxon>
        <taxon>Acanthosepion</taxon>
    </lineage>
</organism>
<protein>
    <submittedName>
        <fullName evidence="2">Uncharacterized protein</fullName>
    </submittedName>
</protein>